<dbReference type="Proteomes" id="UP000802392">
    <property type="component" value="Unassembled WGS sequence"/>
</dbReference>
<comment type="cofactor">
    <cofactor evidence="1">
        <name>pyridoxal 5'-phosphate</name>
        <dbReference type="ChEBI" id="CHEBI:597326"/>
    </cofactor>
</comment>
<keyword evidence="5" id="KW-0456">Lyase</keyword>
<feature type="domain" description="Tryptophan synthase beta chain-like PALP" evidence="4">
    <location>
        <begin position="47"/>
        <end position="343"/>
    </location>
</feature>
<dbReference type="InterPro" id="IPR001216">
    <property type="entry name" value="P-phosphate_BS"/>
</dbReference>
<dbReference type="EMBL" id="JAAOZD010000005">
    <property type="protein sequence ID" value="NIJ02415.1"/>
    <property type="molecule type" value="Genomic_DNA"/>
</dbReference>
<organism evidence="5 6">
    <name type="scientific">Paenarthrobacter ilicis</name>
    <dbReference type="NCBI Taxonomy" id="43665"/>
    <lineage>
        <taxon>Bacteria</taxon>
        <taxon>Bacillati</taxon>
        <taxon>Actinomycetota</taxon>
        <taxon>Actinomycetes</taxon>
        <taxon>Micrococcales</taxon>
        <taxon>Micrococcaceae</taxon>
        <taxon>Paenarthrobacter</taxon>
    </lineage>
</organism>
<dbReference type="GO" id="GO:0004122">
    <property type="term" value="F:cystathionine beta-synthase activity"/>
    <property type="evidence" value="ECO:0007669"/>
    <property type="project" value="UniProtKB-EC"/>
</dbReference>
<proteinExistence type="predicted"/>
<evidence type="ECO:0000256" key="3">
    <source>
        <dbReference type="SAM" id="MobiDB-lite"/>
    </source>
</evidence>
<dbReference type="InterPro" id="IPR050214">
    <property type="entry name" value="Cys_Synth/Cystath_Beta-Synth"/>
</dbReference>
<gene>
    <name evidence="5" type="ORF">FHR86_002756</name>
</gene>
<evidence type="ECO:0000313" key="6">
    <source>
        <dbReference type="Proteomes" id="UP000802392"/>
    </source>
</evidence>
<keyword evidence="2" id="KW-0663">Pyridoxal phosphate</keyword>
<dbReference type="GO" id="GO:0004124">
    <property type="term" value="F:cysteine synthase activity"/>
    <property type="evidence" value="ECO:0007669"/>
    <property type="project" value="UniProtKB-EC"/>
</dbReference>
<evidence type="ECO:0000313" key="5">
    <source>
        <dbReference type="EMBL" id="NIJ02415.1"/>
    </source>
</evidence>
<sequence>MSTTTGNRGRHAAEFAPDGFRGAVPGGASEDRAVLNKSILESGSILEKVGNTPLVRLEALGRGLGSSIHIKLESENPGGSIKDRTALSMVRAAEESGELRPGATIVESTSGNTGIGLALIGRLTGHPVVVITGDTISKEKLAALRSYGARVILTDWNAPPESPENARALAARITAETPGAWRAMQFDNPANPLAHYRTTGPEIWEQTGGTITHFVAGIGTGGTISGNGRYLKKQVAATRPGGHIEVVGADPYGSAYSGGHPGEILVDGVGNSWPESQWPQIFDRSVVDRFLRIPNDEVYTTVHRLLDEEGLALGPSSGLTVAAAVRVARAAPPGSVVVAIAPDAGTNYLSKAFNPSWLARHGIRLAADTPD</sequence>
<dbReference type="SUPFAM" id="SSF53686">
    <property type="entry name" value="Tryptophan synthase beta subunit-like PLP-dependent enzymes"/>
    <property type="match status" value="1"/>
</dbReference>
<protein>
    <submittedName>
        <fullName evidence="5">Cystathionine beta-synthase/cysteine synthase A</fullName>
        <ecNumber evidence="5">2.5.1.47</ecNumber>
        <ecNumber evidence="5">4.2.1.22</ecNumber>
    </submittedName>
</protein>
<keyword evidence="5" id="KW-0808">Transferase</keyword>
<reference evidence="5 6" key="1">
    <citation type="submission" date="2020-03" db="EMBL/GenBank/DDBJ databases">
        <title>Genomic Encyclopedia of Type Strains, Phase III (KMG-III): the genomes of soil and plant-associated and newly described type strains.</title>
        <authorList>
            <person name="Whitman W."/>
        </authorList>
    </citation>
    <scope>NUCLEOTIDE SEQUENCE [LARGE SCALE GENOMIC DNA]</scope>
    <source>
        <strain evidence="5 6">CECT 4207</strain>
    </source>
</reference>
<evidence type="ECO:0000256" key="1">
    <source>
        <dbReference type="ARBA" id="ARBA00001933"/>
    </source>
</evidence>
<name>A0ABX0TIP3_9MICC</name>
<comment type="caution">
    <text evidence="5">The sequence shown here is derived from an EMBL/GenBank/DDBJ whole genome shotgun (WGS) entry which is preliminary data.</text>
</comment>
<dbReference type="Gene3D" id="3.40.50.1100">
    <property type="match status" value="2"/>
</dbReference>
<evidence type="ECO:0000256" key="2">
    <source>
        <dbReference type="ARBA" id="ARBA00022898"/>
    </source>
</evidence>
<dbReference type="EC" id="2.5.1.47" evidence="5"/>
<keyword evidence="6" id="KW-1185">Reference proteome</keyword>
<feature type="region of interest" description="Disordered" evidence="3">
    <location>
        <begin position="1"/>
        <end position="23"/>
    </location>
</feature>
<dbReference type="CDD" id="cd01561">
    <property type="entry name" value="CBS_like"/>
    <property type="match status" value="1"/>
</dbReference>
<dbReference type="Pfam" id="PF00291">
    <property type="entry name" value="PALP"/>
    <property type="match status" value="1"/>
</dbReference>
<dbReference type="PANTHER" id="PTHR10314">
    <property type="entry name" value="CYSTATHIONINE BETA-SYNTHASE"/>
    <property type="match status" value="1"/>
</dbReference>
<dbReference type="InterPro" id="IPR036052">
    <property type="entry name" value="TrpB-like_PALP_sf"/>
</dbReference>
<dbReference type="EC" id="4.2.1.22" evidence="5"/>
<evidence type="ECO:0000259" key="4">
    <source>
        <dbReference type="Pfam" id="PF00291"/>
    </source>
</evidence>
<dbReference type="InterPro" id="IPR001926">
    <property type="entry name" value="TrpB-like_PALP"/>
</dbReference>
<accession>A0ABX0TIP3</accession>
<dbReference type="PROSITE" id="PS00901">
    <property type="entry name" value="CYS_SYNTHASE"/>
    <property type="match status" value="1"/>
</dbReference>